<proteinExistence type="predicted"/>
<sequence>MKKIIFGRCYSFSGEASHQALLAECLALYPDAGDVDPQVAIRITQKISMRTPSSVNPRAHGKFLHGMLTSFPAVDVYWGWSAAGCLDIEVAQKARHGIKQKIRKLLSMEYSSDVESFEQILHEFVLVPSAYFFRDVALIHASCVTVDGNACLLAGTGGAGKSAAMLALRQNERIGFVSDDITIVSAATSHVHANMAWPKIYGYNCTGNALKGEILAGRGWIDKAHFSIKNWLNSAGVRRKIRPDRLYHHVESASAPLSRLYYAVREDVPDIRVSPLGVTNAVEMTIAVITAEYSIFHDHLHWEQYNALATAQTAMLTMDEVIENWRLVLSQCLAGVGCFKVSIPFDVDQVVYRNSMVDTLLAGAVAQP</sequence>
<dbReference type="RefSeq" id="WP_114341822.1">
    <property type="nucleotide sequence ID" value="NZ_QFWQ01000004.1"/>
</dbReference>
<protein>
    <recommendedName>
        <fullName evidence="3">Serine kinase of the HPr protein, regulates carbohydrate metabolism</fullName>
    </recommendedName>
</protein>
<dbReference type="Gene3D" id="3.40.50.300">
    <property type="entry name" value="P-loop containing nucleotide triphosphate hydrolases"/>
    <property type="match status" value="1"/>
</dbReference>
<evidence type="ECO:0008006" key="3">
    <source>
        <dbReference type="Google" id="ProtNLM"/>
    </source>
</evidence>
<reference evidence="1 2" key="1">
    <citation type="submission" date="2018-05" db="EMBL/GenBank/DDBJ databases">
        <title>Draft genome sequence of Rhodanobacter denitrificans Yn1 isolated from gold copper mine.</title>
        <authorList>
            <person name="Yang N."/>
            <person name="Mazhar H.S."/>
            <person name="Rensing C."/>
        </authorList>
    </citation>
    <scope>NUCLEOTIDE SEQUENCE [LARGE SCALE GENOMIC DNA]</scope>
    <source>
        <strain evidence="1 2">Yn1</strain>
    </source>
</reference>
<comment type="caution">
    <text evidence="1">The sequence shown here is derived from an EMBL/GenBank/DDBJ whole genome shotgun (WGS) entry which is preliminary data.</text>
</comment>
<name>A0A368KF99_9GAMM</name>
<dbReference type="OrthoDB" id="5934301at2"/>
<gene>
    <name evidence="1" type="ORF">DEO45_07195</name>
</gene>
<dbReference type="InterPro" id="IPR027417">
    <property type="entry name" value="P-loop_NTPase"/>
</dbReference>
<dbReference type="Proteomes" id="UP000252387">
    <property type="component" value="Unassembled WGS sequence"/>
</dbReference>
<accession>A0A368KF99</accession>
<evidence type="ECO:0000313" key="2">
    <source>
        <dbReference type="Proteomes" id="UP000252387"/>
    </source>
</evidence>
<dbReference type="SUPFAM" id="SSF53795">
    <property type="entry name" value="PEP carboxykinase-like"/>
    <property type="match status" value="1"/>
</dbReference>
<evidence type="ECO:0000313" key="1">
    <source>
        <dbReference type="EMBL" id="RCS30592.1"/>
    </source>
</evidence>
<dbReference type="AlphaFoldDB" id="A0A368KF99"/>
<keyword evidence="2" id="KW-1185">Reference proteome</keyword>
<dbReference type="EMBL" id="QFWQ01000004">
    <property type="protein sequence ID" value="RCS30592.1"/>
    <property type="molecule type" value="Genomic_DNA"/>
</dbReference>
<organism evidence="1 2">
    <name type="scientific">Rhodanobacter denitrificans</name>
    <dbReference type="NCBI Taxonomy" id="666685"/>
    <lineage>
        <taxon>Bacteria</taxon>
        <taxon>Pseudomonadati</taxon>
        <taxon>Pseudomonadota</taxon>
        <taxon>Gammaproteobacteria</taxon>
        <taxon>Lysobacterales</taxon>
        <taxon>Rhodanobacteraceae</taxon>
        <taxon>Rhodanobacter</taxon>
    </lineage>
</organism>